<feature type="compositionally biased region" description="Basic residues" evidence="3">
    <location>
        <begin position="1616"/>
        <end position="1626"/>
    </location>
</feature>
<feature type="region of interest" description="Disordered" evidence="3">
    <location>
        <begin position="442"/>
        <end position="476"/>
    </location>
</feature>
<sequence>MHGSSPGVALLPANAEVDSMGGVVDCPADAADAKLSASPRLAAIEKAQAELRQEYDAREQRKRELEFLEQGGNPLDFMLGRAASASLQSTSVSEVKGSFALANSPRGDSVESSGRPPPGPSVGREPNSADNLMLFDREKNVANTKRTGKRGSTALSSEQSKGKDVGHGGLKGQAYARRNRSRTGRGDGHSSKHAVAATATRSSLPETRKEKGPPLEAQAENHAVSSVSNSKAASLNGAAEDNCQDMEIDLARMDVVKDVVQEEEKEVGVSEAVQGTDHYNKDSEANAAERVADGCVLKTSELVGKDEVTSAGLLSAPQEPTENFKEIISNERNDGVAIPDKDVTDTHDSDHRRKTDSDHTEKADDIVGVADDGKVATEKRVDISSNEDPKELSIVQAATENNDATEKSQLTYITGTDDSGSGRPNVKKAIVRIKHEVELSENISESANETRPLSKTENVQPNCELASKSERKPCGSIGDSSHYINKAAAATNTLVLPTSEPSTTALCKRGATTTSSFQNCVASNVKLAKKVREDAILKEARIIEVNLKRAGELPRRFVSLEKSTKCHWDFVLEEMTWMANDFMQERLWKTSVAAHLCHQVAYASQRKYEQKIICQKQRNIARSLAISVMNFWHSTDLSRTNMDASSGTNGECTLDISKACKVNGIEEEIGQDNKHLEAKNHSLQPAIQAYAVRFLKYDSDTFDHPVLAQGPTTPDRIHDEGVVEMPWEDQLSEEILVYTVPPGAMQAYREAVESQWITHKKMGNSVHQEDCDVSICDSLPDGPREYVFEEEEGETGSYFLPGAFEGSCLSPKYAHRKKKKKQQKSHAARLYDAGSDLSYDPCLEGTSANQGLMFMGKRPSSSLNVCSIPTKRVRTAARQRILSPFSAGVSGSLQVTSKTDVSSGDTNSFQDDQSSMHGGSQARKNMEMESTVDFERHITSDGIEISTKSKKKKKSKHGGYAMNITDSGVLVGSGKGSLLDQRLQVDSMVQHEQRDHVKKRLEGQHFESNGNIGIYGQHVAKKPKHSKQLIEPSPDVIMPGTGSMASPAASQMSNMSTQNKLIKITANRDHRGRKNKAMKMAVGQSGSGMPWTNFEDQALVVLVHDMGPNWELVSDAINSTLQFKCIFRKPKDCKERHKYLMDKSAGDGADSAEDSGSSQPYPSTLPGIPKGSARQLFQRLQGPIEEDVLRTHFEKIIVIGQLLHSRRSQKQEQKQLIPVHSSHLVLSQTCPNGSVLTPLDLCDAVTSSSDVLTLGYQGSHTTGAAIPSQQGPVSPVLSTSGVNNVLQGSSGIVLSSNSASPSTPTNIPARDVQRYCMPRTTSLPVDDQQRMQYGQMLSSRNVQQSSMSAPVALPVGVDRGVRMLPGANGVGMMSGRTMPMPRPGFQGPSGMLNMVSAGSMLPGSGVGMPNSVNVHPNSVHGPVNPMMRPRDGLQMLRPNQNTEDHRQMMMQDLQMQVSQASAQTVPPFNGISAPFSTATGLPSVQAYPAQQHQQSHQMPQQPHMLGNPHHPQMQGTNQSSAHQQAYAIRFAKERPNQQRMLSQSQQPYTSSSTMSPIQNSSQLQQQTQLSSSVNPTPSSQAQQNKQHTVRNLQSSSGMSNPMMKQRQRPQAQQQQHRQHQKPLMQHKHVKVMGRGNMVVQNVPVDPSQASGVSVGTRNQLSEKPVMQQGQGVFSGNTGLNPTLTQSSNQNKMPSRPPAQSSKQMPALPPNPDTCNQGPMQVSTNHTLLAPQQAPPTSMPLANPPLQQQRQMNHNMQRMMHQHNRPLTSDGKIQAPADPIPANQMVSASPLPRSADPVGSASVNSPASQWKPEPPHETSTQTPTAHLAGSPQESLMGSETSMLPSNDELAQRQFAGSVLPHGHGVGGQWQQQQQQAQHRQTTQGNSYARPSNSGTG</sequence>
<comment type="caution">
    <text evidence="6">The sequence shown here is derived from an EMBL/GenBank/DDBJ whole genome shotgun (WGS) entry which is preliminary data.</text>
</comment>
<dbReference type="GO" id="GO:0035267">
    <property type="term" value="C:NuA4 histone acetyltransferase complex"/>
    <property type="evidence" value="ECO:0007669"/>
    <property type="project" value="InterPro"/>
</dbReference>
<feature type="region of interest" description="Disordered" evidence="3">
    <location>
        <begin position="1144"/>
        <end position="1168"/>
    </location>
</feature>
<feature type="region of interest" description="Disordered" evidence="3">
    <location>
        <begin position="893"/>
        <end position="922"/>
    </location>
</feature>
<feature type="compositionally biased region" description="Basic and acidic residues" evidence="3">
    <location>
        <begin position="322"/>
        <end position="391"/>
    </location>
</feature>
<feature type="compositionally biased region" description="Polar residues" evidence="3">
    <location>
        <begin position="1884"/>
        <end position="1895"/>
    </location>
</feature>
<dbReference type="Pfam" id="PF13921">
    <property type="entry name" value="Myb_DNA-bind_6"/>
    <property type="match status" value="1"/>
</dbReference>
<dbReference type="PANTHER" id="PTHR46774">
    <property type="entry name" value="CHROMATIN MODIFICATION-RELATED PROTEIN EAF1 A-RELATED"/>
    <property type="match status" value="1"/>
</dbReference>
<dbReference type="InterPro" id="IPR009057">
    <property type="entry name" value="Homeodomain-like_sf"/>
</dbReference>
<reference evidence="6" key="2">
    <citation type="submission" date="2023-04" db="EMBL/GenBank/DDBJ databases">
        <authorList>
            <person name="Bruccoleri R.E."/>
            <person name="Oakeley E.J."/>
            <person name="Faust A.-M."/>
            <person name="Dessus-Babus S."/>
            <person name="Altorfer M."/>
            <person name="Burckhardt D."/>
            <person name="Oertli M."/>
            <person name="Naumann U."/>
            <person name="Petersen F."/>
            <person name="Wong J."/>
        </authorList>
    </citation>
    <scope>NUCLEOTIDE SEQUENCE</scope>
    <source>
        <strain evidence="6">GSM-AAB239-AS_SAM_17_03QT</strain>
        <tissue evidence="6">Leaf</tissue>
    </source>
</reference>
<reference evidence="6" key="1">
    <citation type="journal article" date="2023" name="GigaByte">
        <title>Genome assembly of the bearded iris, Iris pallida Lam.</title>
        <authorList>
            <person name="Bruccoleri R.E."/>
            <person name="Oakeley E.J."/>
            <person name="Faust A.M.E."/>
            <person name="Altorfer M."/>
            <person name="Dessus-Babus S."/>
            <person name="Burckhardt D."/>
            <person name="Oertli M."/>
            <person name="Naumann U."/>
            <person name="Petersen F."/>
            <person name="Wong J."/>
        </authorList>
    </citation>
    <scope>NUCLEOTIDE SEQUENCE</scope>
    <source>
        <strain evidence="6">GSM-AAB239-AS_SAM_17_03QT</strain>
    </source>
</reference>
<dbReference type="PANTHER" id="PTHR46774:SF3">
    <property type="entry name" value="CHROMATIN MODIFICATION-RELATED PROTEIN EAF1 A-RELATED"/>
    <property type="match status" value="1"/>
</dbReference>
<dbReference type="InterPro" id="IPR014012">
    <property type="entry name" value="HSA_dom"/>
</dbReference>
<dbReference type="PROSITE" id="PS51204">
    <property type="entry name" value="HSA"/>
    <property type="match status" value="1"/>
</dbReference>
<feature type="domain" description="HSA" evidence="5">
    <location>
        <begin position="555"/>
        <end position="628"/>
    </location>
</feature>
<accession>A0AAX6E953</accession>
<gene>
    <name evidence="6" type="ORF">M6B38_201030</name>
</gene>
<dbReference type="SMART" id="SM00573">
    <property type="entry name" value="HSA"/>
    <property type="match status" value="1"/>
</dbReference>
<feature type="region of interest" description="Disordered" evidence="3">
    <location>
        <begin position="1486"/>
        <end position="1523"/>
    </location>
</feature>
<dbReference type="SUPFAM" id="SSF46689">
    <property type="entry name" value="Homeodomain-like"/>
    <property type="match status" value="1"/>
</dbReference>
<feature type="compositionally biased region" description="Low complexity" evidence="3">
    <location>
        <begin position="1542"/>
        <end position="1572"/>
    </location>
</feature>
<feature type="compositionally biased region" description="Polar residues" evidence="3">
    <location>
        <begin position="1573"/>
        <end position="1599"/>
    </location>
</feature>
<proteinExistence type="inferred from homology"/>
<evidence type="ECO:0000259" key="4">
    <source>
        <dbReference type="PROSITE" id="PS50090"/>
    </source>
</evidence>
<feature type="compositionally biased region" description="Polar residues" evidence="3">
    <location>
        <begin position="1662"/>
        <end position="1703"/>
    </location>
</feature>
<feature type="compositionally biased region" description="Low complexity" evidence="3">
    <location>
        <begin position="223"/>
        <end position="234"/>
    </location>
</feature>
<feature type="compositionally biased region" description="Polar residues" evidence="3">
    <location>
        <begin position="1830"/>
        <end position="1843"/>
    </location>
</feature>
<feature type="compositionally biased region" description="Polar residues" evidence="3">
    <location>
        <begin position="1513"/>
        <end position="1523"/>
    </location>
</feature>
<dbReference type="PROSITE" id="PS50090">
    <property type="entry name" value="MYB_LIKE"/>
    <property type="match status" value="1"/>
</dbReference>
<feature type="region of interest" description="Disordered" evidence="3">
    <location>
        <begin position="1662"/>
        <end position="1714"/>
    </location>
</feature>
<dbReference type="EMBL" id="JANAVB010038619">
    <property type="protein sequence ID" value="KAJ6800554.1"/>
    <property type="molecule type" value="Genomic_DNA"/>
</dbReference>
<feature type="region of interest" description="Disordered" evidence="3">
    <location>
        <begin position="1764"/>
        <end position="1895"/>
    </location>
</feature>
<feature type="compositionally biased region" description="Polar residues" evidence="3">
    <location>
        <begin position="442"/>
        <end position="461"/>
    </location>
</feature>
<evidence type="ECO:0000313" key="7">
    <source>
        <dbReference type="Proteomes" id="UP001140949"/>
    </source>
</evidence>
<feature type="region of interest" description="Disordered" evidence="3">
    <location>
        <begin position="310"/>
        <end position="391"/>
    </location>
</feature>
<feature type="domain" description="Myb-like" evidence="4">
    <location>
        <begin position="1090"/>
        <end position="1141"/>
    </location>
</feature>
<feature type="compositionally biased region" description="Polar residues" evidence="3">
    <location>
        <begin position="893"/>
        <end position="918"/>
    </location>
</feature>
<evidence type="ECO:0000256" key="1">
    <source>
        <dbReference type="ARBA" id="ARBA00008913"/>
    </source>
</evidence>
<feature type="region of interest" description="Disordered" evidence="3">
    <location>
        <begin position="262"/>
        <end position="286"/>
    </location>
</feature>
<evidence type="ECO:0000256" key="2">
    <source>
        <dbReference type="ARBA" id="ARBA00022853"/>
    </source>
</evidence>
<organism evidence="6 7">
    <name type="scientific">Iris pallida</name>
    <name type="common">Sweet iris</name>
    <dbReference type="NCBI Taxonomy" id="29817"/>
    <lineage>
        <taxon>Eukaryota</taxon>
        <taxon>Viridiplantae</taxon>
        <taxon>Streptophyta</taxon>
        <taxon>Embryophyta</taxon>
        <taxon>Tracheophyta</taxon>
        <taxon>Spermatophyta</taxon>
        <taxon>Magnoliopsida</taxon>
        <taxon>Liliopsida</taxon>
        <taxon>Asparagales</taxon>
        <taxon>Iridaceae</taxon>
        <taxon>Iridoideae</taxon>
        <taxon>Irideae</taxon>
        <taxon>Iris</taxon>
    </lineage>
</organism>
<evidence type="ECO:0000259" key="5">
    <source>
        <dbReference type="PROSITE" id="PS51204"/>
    </source>
</evidence>
<dbReference type="Gene3D" id="1.10.10.60">
    <property type="entry name" value="Homeodomain-like"/>
    <property type="match status" value="1"/>
</dbReference>
<feature type="compositionally biased region" description="Low complexity" evidence="3">
    <location>
        <begin position="1486"/>
        <end position="1504"/>
    </location>
</feature>
<dbReference type="SMART" id="SM00717">
    <property type="entry name" value="SANT"/>
    <property type="match status" value="1"/>
</dbReference>
<keyword evidence="7" id="KW-1185">Reference proteome</keyword>
<feature type="compositionally biased region" description="Low complexity" evidence="3">
    <location>
        <begin position="1601"/>
        <end position="1615"/>
    </location>
</feature>
<feature type="compositionally biased region" description="Low complexity" evidence="3">
    <location>
        <begin position="1146"/>
        <end position="1158"/>
    </location>
</feature>
<dbReference type="InterPro" id="IPR044798">
    <property type="entry name" value="EAF1A/B"/>
</dbReference>
<dbReference type="GO" id="GO:0006325">
    <property type="term" value="P:chromatin organization"/>
    <property type="evidence" value="ECO:0007669"/>
    <property type="project" value="UniProtKB-KW"/>
</dbReference>
<evidence type="ECO:0000256" key="3">
    <source>
        <dbReference type="SAM" id="MobiDB-lite"/>
    </source>
</evidence>
<feature type="region of interest" description="Disordered" evidence="3">
    <location>
        <begin position="1535"/>
        <end position="1626"/>
    </location>
</feature>
<name>A0AAX6E953_IRIPA</name>
<dbReference type="Pfam" id="PF07529">
    <property type="entry name" value="HSA"/>
    <property type="match status" value="1"/>
</dbReference>
<dbReference type="CDD" id="cd00167">
    <property type="entry name" value="SANT"/>
    <property type="match status" value="1"/>
</dbReference>
<protein>
    <submittedName>
        <fullName evidence="6">Chromatin modification-related protein EAF1 B isoform X3</fullName>
    </submittedName>
</protein>
<dbReference type="InterPro" id="IPR001005">
    <property type="entry name" value="SANT/Myb"/>
</dbReference>
<comment type="similarity">
    <text evidence="1">Belongs to the EAF1 family.</text>
</comment>
<feature type="compositionally biased region" description="Low complexity" evidence="3">
    <location>
        <begin position="1867"/>
        <end position="1883"/>
    </location>
</feature>
<dbReference type="Proteomes" id="UP001140949">
    <property type="component" value="Unassembled WGS sequence"/>
</dbReference>
<evidence type="ECO:0000313" key="6">
    <source>
        <dbReference type="EMBL" id="KAJ6800554.1"/>
    </source>
</evidence>
<keyword evidence="2" id="KW-0156">Chromatin regulator</keyword>
<feature type="region of interest" description="Disordered" evidence="3">
    <location>
        <begin position="86"/>
        <end position="240"/>
    </location>
</feature>